<sequence>MYFPYVLRILRAIVISSRVAANLVQSQLTLFFTDLKFQTCWLDWAPGKSRVTPWRGVLACWRVGVSRCKISTLCKWLSAVRSTLKLHSRDLSHYPMVFLPQSVINIVQYLLTLYYCRGGIAGYPLASSAAAIVTRSTLNHVVGAYIHRLAPQNCT</sequence>
<accession>A0AAD6SHI8</accession>
<protein>
    <submittedName>
        <fullName evidence="1">Uncharacterized protein</fullName>
    </submittedName>
</protein>
<dbReference type="AlphaFoldDB" id="A0AAD6SHI8"/>
<evidence type="ECO:0000313" key="1">
    <source>
        <dbReference type="EMBL" id="KAJ7028144.1"/>
    </source>
</evidence>
<gene>
    <name evidence="1" type="ORF">C8F04DRAFT_1188828</name>
</gene>
<dbReference type="Proteomes" id="UP001218188">
    <property type="component" value="Unassembled WGS sequence"/>
</dbReference>
<comment type="caution">
    <text evidence="1">The sequence shown here is derived from an EMBL/GenBank/DDBJ whole genome shotgun (WGS) entry which is preliminary data.</text>
</comment>
<organism evidence="1 2">
    <name type="scientific">Mycena alexandri</name>
    <dbReference type="NCBI Taxonomy" id="1745969"/>
    <lineage>
        <taxon>Eukaryota</taxon>
        <taxon>Fungi</taxon>
        <taxon>Dikarya</taxon>
        <taxon>Basidiomycota</taxon>
        <taxon>Agaricomycotina</taxon>
        <taxon>Agaricomycetes</taxon>
        <taxon>Agaricomycetidae</taxon>
        <taxon>Agaricales</taxon>
        <taxon>Marasmiineae</taxon>
        <taxon>Mycenaceae</taxon>
        <taxon>Mycena</taxon>
    </lineage>
</organism>
<evidence type="ECO:0000313" key="2">
    <source>
        <dbReference type="Proteomes" id="UP001218188"/>
    </source>
</evidence>
<name>A0AAD6SHI8_9AGAR</name>
<proteinExistence type="predicted"/>
<dbReference type="EMBL" id="JARJCM010000115">
    <property type="protein sequence ID" value="KAJ7028144.1"/>
    <property type="molecule type" value="Genomic_DNA"/>
</dbReference>
<reference evidence="1" key="1">
    <citation type="submission" date="2023-03" db="EMBL/GenBank/DDBJ databases">
        <title>Massive genome expansion in bonnet fungi (Mycena s.s.) driven by repeated elements and novel gene families across ecological guilds.</title>
        <authorList>
            <consortium name="Lawrence Berkeley National Laboratory"/>
            <person name="Harder C.B."/>
            <person name="Miyauchi S."/>
            <person name="Viragh M."/>
            <person name="Kuo A."/>
            <person name="Thoen E."/>
            <person name="Andreopoulos B."/>
            <person name="Lu D."/>
            <person name="Skrede I."/>
            <person name="Drula E."/>
            <person name="Henrissat B."/>
            <person name="Morin E."/>
            <person name="Kohler A."/>
            <person name="Barry K."/>
            <person name="LaButti K."/>
            <person name="Morin E."/>
            <person name="Salamov A."/>
            <person name="Lipzen A."/>
            <person name="Mereny Z."/>
            <person name="Hegedus B."/>
            <person name="Baldrian P."/>
            <person name="Stursova M."/>
            <person name="Weitz H."/>
            <person name="Taylor A."/>
            <person name="Grigoriev I.V."/>
            <person name="Nagy L.G."/>
            <person name="Martin F."/>
            <person name="Kauserud H."/>
        </authorList>
    </citation>
    <scope>NUCLEOTIDE SEQUENCE</scope>
    <source>
        <strain evidence="1">CBHHK200</strain>
    </source>
</reference>
<keyword evidence="2" id="KW-1185">Reference proteome</keyword>